<dbReference type="RefSeq" id="WP_345426056.1">
    <property type="nucleotide sequence ID" value="NZ_BAABGT010000099.1"/>
</dbReference>
<gene>
    <name evidence="7" type="ORF">GCM10023175_60180</name>
</gene>
<feature type="domain" description="Luciferase-like" evidence="6">
    <location>
        <begin position="22"/>
        <end position="386"/>
    </location>
</feature>
<organism evidence="7 8">
    <name type="scientific">Pseudonocardia xishanensis</name>
    <dbReference type="NCBI Taxonomy" id="630995"/>
    <lineage>
        <taxon>Bacteria</taxon>
        <taxon>Bacillati</taxon>
        <taxon>Actinomycetota</taxon>
        <taxon>Actinomycetes</taxon>
        <taxon>Pseudonocardiales</taxon>
        <taxon>Pseudonocardiaceae</taxon>
        <taxon>Pseudonocardia</taxon>
    </lineage>
</organism>
<evidence type="ECO:0000259" key="6">
    <source>
        <dbReference type="Pfam" id="PF00296"/>
    </source>
</evidence>
<dbReference type="InterPro" id="IPR016215">
    <property type="entry name" value="NTA_MOA"/>
</dbReference>
<dbReference type="InterPro" id="IPR011251">
    <property type="entry name" value="Luciferase-like_dom"/>
</dbReference>
<keyword evidence="2" id="KW-0288">FMN</keyword>
<keyword evidence="4" id="KW-0503">Monooxygenase</keyword>
<keyword evidence="1" id="KW-0285">Flavoprotein</keyword>
<protein>
    <submittedName>
        <fullName evidence="7">LLM class flavin-dependent oxidoreductase</fullName>
    </submittedName>
</protein>
<keyword evidence="3" id="KW-0560">Oxidoreductase</keyword>
<evidence type="ECO:0000313" key="7">
    <source>
        <dbReference type="EMBL" id="GAA4556906.1"/>
    </source>
</evidence>
<reference evidence="8" key="1">
    <citation type="journal article" date="2019" name="Int. J. Syst. Evol. Microbiol.">
        <title>The Global Catalogue of Microorganisms (GCM) 10K type strain sequencing project: providing services to taxonomists for standard genome sequencing and annotation.</title>
        <authorList>
            <consortium name="The Broad Institute Genomics Platform"/>
            <consortium name="The Broad Institute Genome Sequencing Center for Infectious Disease"/>
            <person name="Wu L."/>
            <person name="Ma J."/>
        </authorList>
    </citation>
    <scope>NUCLEOTIDE SEQUENCE [LARGE SCALE GENOMIC DNA]</scope>
    <source>
        <strain evidence="8">JCM 17906</strain>
    </source>
</reference>
<dbReference type="CDD" id="cd01095">
    <property type="entry name" value="Nitrilotriacetate_monoxgenase"/>
    <property type="match status" value="1"/>
</dbReference>
<evidence type="ECO:0000313" key="8">
    <source>
        <dbReference type="Proteomes" id="UP001501598"/>
    </source>
</evidence>
<dbReference type="NCBIfam" id="TIGR03860">
    <property type="entry name" value="FMN_nitrolo"/>
    <property type="match status" value="1"/>
</dbReference>
<keyword evidence="8" id="KW-1185">Reference proteome</keyword>
<proteinExistence type="inferred from homology"/>
<dbReference type="SUPFAM" id="SSF51679">
    <property type="entry name" value="Bacterial luciferase-like"/>
    <property type="match status" value="1"/>
</dbReference>
<dbReference type="Proteomes" id="UP001501598">
    <property type="component" value="Unassembled WGS sequence"/>
</dbReference>
<accession>A0ABP8S1T2</accession>
<evidence type="ECO:0000256" key="3">
    <source>
        <dbReference type="ARBA" id="ARBA00023002"/>
    </source>
</evidence>
<sequence length="451" mass="49416">MLSLMTTLGGLGSHLGGWRHPRAWTGTAMNLDQQIELARIAERGLFDLLFLADGNAVRQMDKPALFEAVSFSDRPTGFEPVTLMAALAQHTSRIGLLATATTTYEQPWTLARKFASLDHLSGGRACWNIVTSSYPGDSRNFGREDHVPRGERYARASEFVEVCKGLWDSWAPDAFPEDKDSGRYLRADRVRTLDHHGVHFDVAGPLNVARMPQGYPVLFHAGQSEPGRELAARHADCVFSVSGDIKVGRDFATDMRQRAVRHGRAASDIRIYPGATAYVAQSMAEADELFEELQSLISPSVGVPYLSKLVEEDLSGYPVDGPLPDLSGEVSGLSSFRTTIAAMAERDGLTIRETYERVLPTMGHVLFKGTATDVADQMQEWHDSGAADGFLLSAPALPFGLESIVDLLVPELQRRGLYRTAYTGSTLRENLGLPIPRNPHFDLALSGTEQS</sequence>
<dbReference type="InterPro" id="IPR051260">
    <property type="entry name" value="Diverse_substr_monoxygenases"/>
</dbReference>
<dbReference type="PIRSF" id="PIRSF000337">
    <property type="entry name" value="NTA_MOA"/>
    <property type="match status" value="1"/>
</dbReference>
<comment type="similarity">
    <text evidence="5">Belongs to the NtaA/SnaA/DszA monooxygenase family.</text>
</comment>
<comment type="caution">
    <text evidence="7">The sequence shown here is derived from an EMBL/GenBank/DDBJ whole genome shotgun (WGS) entry which is preliminary data.</text>
</comment>
<evidence type="ECO:0000256" key="5">
    <source>
        <dbReference type="ARBA" id="ARBA00033748"/>
    </source>
</evidence>
<evidence type="ECO:0000256" key="4">
    <source>
        <dbReference type="ARBA" id="ARBA00023033"/>
    </source>
</evidence>
<evidence type="ECO:0000256" key="1">
    <source>
        <dbReference type="ARBA" id="ARBA00022630"/>
    </source>
</evidence>
<evidence type="ECO:0000256" key="2">
    <source>
        <dbReference type="ARBA" id="ARBA00022643"/>
    </source>
</evidence>
<dbReference type="Gene3D" id="3.20.20.30">
    <property type="entry name" value="Luciferase-like domain"/>
    <property type="match status" value="1"/>
</dbReference>
<dbReference type="Pfam" id="PF00296">
    <property type="entry name" value="Bac_luciferase"/>
    <property type="match status" value="1"/>
</dbReference>
<name>A0ABP8S1T2_9PSEU</name>
<dbReference type="EMBL" id="BAABGT010000099">
    <property type="protein sequence ID" value="GAA4556906.1"/>
    <property type="molecule type" value="Genomic_DNA"/>
</dbReference>
<dbReference type="PANTHER" id="PTHR30011">
    <property type="entry name" value="ALKANESULFONATE MONOOXYGENASE-RELATED"/>
    <property type="match status" value="1"/>
</dbReference>
<dbReference type="PANTHER" id="PTHR30011:SF16">
    <property type="entry name" value="C2H2 FINGER DOMAIN TRANSCRIPTION FACTOR (EUROFUNG)-RELATED"/>
    <property type="match status" value="1"/>
</dbReference>
<dbReference type="InterPro" id="IPR036661">
    <property type="entry name" value="Luciferase-like_sf"/>
</dbReference>